<name>A0A7W3SXP0_9BACL</name>
<reference evidence="1 2" key="1">
    <citation type="submission" date="2020-08" db="EMBL/GenBank/DDBJ databases">
        <title>Genomic Encyclopedia of Type Strains, Phase III (KMG-III): the genomes of soil and plant-associated and newly described type strains.</title>
        <authorList>
            <person name="Whitman W."/>
        </authorList>
    </citation>
    <scope>NUCLEOTIDE SEQUENCE [LARGE SCALE GENOMIC DNA]</scope>
    <source>
        <strain evidence="1 2">CECT 8693</strain>
    </source>
</reference>
<gene>
    <name evidence="1" type="ORF">FHR92_004647</name>
</gene>
<proteinExistence type="predicted"/>
<dbReference type="RefSeq" id="WP_182539556.1">
    <property type="nucleotide sequence ID" value="NZ_JACJIP010000043.1"/>
</dbReference>
<accession>A0A7W3SXP0</accession>
<dbReference type="Proteomes" id="UP000567067">
    <property type="component" value="Unassembled WGS sequence"/>
</dbReference>
<dbReference type="AlphaFoldDB" id="A0A7W3SXP0"/>
<dbReference type="EMBL" id="JACJIP010000043">
    <property type="protein sequence ID" value="MBA9088151.1"/>
    <property type="molecule type" value="Genomic_DNA"/>
</dbReference>
<comment type="caution">
    <text evidence="1">The sequence shown here is derived from an EMBL/GenBank/DDBJ whole genome shotgun (WGS) entry which is preliminary data.</text>
</comment>
<organism evidence="1 2">
    <name type="scientific">Fontibacillus solani</name>
    <dbReference type="NCBI Taxonomy" id="1572857"/>
    <lineage>
        <taxon>Bacteria</taxon>
        <taxon>Bacillati</taxon>
        <taxon>Bacillota</taxon>
        <taxon>Bacilli</taxon>
        <taxon>Bacillales</taxon>
        <taxon>Paenibacillaceae</taxon>
        <taxon>Fontibacillus</taxon>
    </lineage>
</organism>
<sequence length="47" mass="5149">MEQEAHEKQGSTRRVMGWGTGCNAIVCNLLAVVCKAAPLNYRTRLAT</sequence>
<keyword evidence="2" id="KW-1185">Reference proteome</keyword>
<evidence type="ECO:0000313" key="2">
    <source>
        <dbReference type="Proteomes" id="UP000567067"/>
    </source>
</evidence>
<evidence type="ECO:0000313" key="1">
    <source>
        <dbReference type="EMBL" id="MBA9088151.1"/>
    </source>
</evidence>
<protein>
    <submittedName>
        <fullName evidence="1">Uncharacterized protein</fullName>
    </submittedName>
</protein>